<name>A0ABU8QIZ8_9RHOB</name>
<gene>
    <name evidence="2" type="ORF">WG622_14135</name>
</gene>
<reference evidence="2 3" key="1">
    <citation type="submission" date="2024-03" db="EMBL/GenBank/DDBJ databases">
        <title>Cognatishimia coralii sp. nov., a marine bacterium isolated from coral surrounding seawater.</title>
        <authorList>
            <person name="Liu X."/>
            <person name="Liu S."/>
            <person name="Sun H."/>
            <person name="Zhang Y."/>
        </authorList>
    </citation>
    <scope>NUCLEOTIDE SEQUENCE [LARGE SCALE GENOMIC DNA]</scope>
    <source>
        <strain evidence="2 3">D5M38</strain>
    </source>
</reference>
<feature type="compositionally biased region" description="Polar residues" evidence="1">
    <location>
        <begin position="94"/>
        <end position="109"/>
    </location>
</feature>
<proteinExistence type="predicted"/>
<sequence>MSDPLKKDEIEDVLSSIRRLVSEDVRTMAEPEAVAPAEKPVQEAVDKLVLTPSLRVEEEAKTPEASGLSMEELVAQEMAKTTSEPEQGPRVLTLSKTGADTAAPTQGATISAEALRGSAPEVEEAVEDAPEAATEEAPEPEATAETVEDAQVMPAVEWQSVRSYSEMEFDPEAAGDGDYAGTEVEALEWGQNADTARPAAEAEVQPEEPASEAVIDAEVVSAPKQDDAPYEAVLDEEMLRDLVGEIVRQELQGPLGERITRNVRKLVRREINRALASRQMD</sequence>
<feature type="region of interest" description="Disordered" evidence="1">
    <location>
        <begin position="190"/>
        <end position="213"/>
    </location>
</feature>
<feature type="region of interest" description="Disordered" evidence="1">
    <location>
        <begin position="56"/>
        <end position="152"/>
    </location>
</feature>
<dbReference type="EMBL" id="JBBGAZ010000008">
    <property type="protein sequence ID" value="MEJ5219392.1"/>
    <property type="molecule type" value="Genomic_DNA"/>
</dbReference>
<evidence type="ECO:0000313" key="2">
    <source>
        <dbReference type="EMBL" id="MEJ5219392.1"/>
    </source>
</evidence>
<dbReference type="RefSeq" id="WP_339404205.1">
    <property type="nucleotide sequence ID" value="NZ_JBBGAZ010000008.1"/>
</dbReference>
<dbReference type="Proteomes" id="UP001368270">
    <property type="component" value="Unassembled WGS sequence"/>
</dbReference>
<evidence type="ECO:0000256" key="1">
    <source>
        <dbReference type="SAM" id="MobiDB-lite"/>
    </source>
</evidence>
<protein>
    <recommendedName>
        <fullName evidence="4">Glycerol-3-phosphate dehydrogenase</fullName>
    </recommendedName>
</protein>
<evidence type="ECO:0008006" key="4">
    <source>
        <dbReference type="Google" id="ProtNLM"/>
    </source>
</evidence>
<evidence type="ECO:0000313" key="3">
    <source>
        <dbReference type="Proteomes" id="UP001368270"/>
    </source>
</evidence>
<organism evidence="2 3">
    <name type="scientific">Cognatishimia coralii</name>
    <dbReference type="NCBI Taxonomy" id="3083254"/>
    <lineage>
        <taxon>Bacteria</taxon>
        <taxon>Pseudomonadati</taxon>
        <taxon>Pseudomonadota</taxon>
        <taxon>Alphaproteobacteria</taxon>
        <taxon>Rhodobacterales</taxon>
        <taxon>Paracoccaceae</taxon>
        <taxon>Cognatishimia</taxon>
    </lineage>
</organism>
<accession>A0ABU8QIZ8</accession>
<keyword evidence="3" id="KW-1185">Reference proteome</keyword>
<comment type="caution">
    <text evidence="2">The sequence shown here is derived from an EMBL/GenBank/DDBJ whole genome shotgun (WGS) entry which is preliminary data.</text>
</comment>
<feature type="compositionally biased region" description="Acidic residues" evidence="1">
    <location>
        <begin position="121"/>
        <end position="139"/>
    </location>
</feature>